<gene>
    <name evidence="1" type="ORF">LKD70_02050</name>
</gene>
<comment type="caution">
    <text evidence="1">The sequence shown here is derived from an EMBL/GenBank/DDBJ whole genome shotgun (WGS) entry which is preliminary data.</text>
</comment>
<dbReference type="Proteomes" id="UP001198151">
    <property type="component" value="Unassembled WGS sequence"/>
</dbReference>
<proteinExistence type="predicted"/>
<dbReference type="Gene3D" id="3.90.1720.10">
    <property type="entry name" value="endopeptidase domain like (from Nostoc punctiforme)"/>
    <property type="match status" value="1"/>
</dbReference>
<keyword evidence="2" id="KW-1185">Reference proteome</keyword>
<sequence length="217" mass="25647">MAQIYIAFADTPGLFAWMIRKVLKQKYIHVVLSLDPNLEEAYSVGRRHPSIPLIAGFEREDTAKVLRAFPEADYKVCSIECTREQKRYIERELKEAMRRRFQYHYAVIGLPFILLNRPFYQKNHYTCSSYIARLLQDAGIVNWEKHFSLVTPKDFYEYEKKETIFEGSLYEFTERLKAKKACRGAAYLVRMQAVLRVQPAYAGYVREAGDRRDTYER</sequence>
<protein>
    <submittedName>
        <fullName evidence="1">Uncharacterized protein</fullName>
    </submittedName>
</protein>
<reference evidence="1 2" key="1">
    <citation type="submission" date="2021-10" db="EMBL/GenBank/DDBJ databases">
        <title>Anaerobic single-cell dispensing facilitates the cultivation of human gut bacteria.</title>
        <authorList>
            <person name="Afrizal A."/>
        </authorList>
    </citation>
    <scope>NUCLEOTIDE SEQUENCE [LARGE SCALE GENOMIC DNA]</scope>
    <source>
        <strain evidence="1 2">CLA-AA-H200</strain>
    </source>
</reference>
<name>A0ABS8FT63_9FIRM</name>
<dbReference type="RefSeq" id="WP_227706385.1">
    <property type="nucleotide sequence ID" value="NZ_JAJEQX010000002.1"/>
</dbReference>
<evidence type="ECO:0000313" key="1">
    <source>
        <dbReference type="EMBL" id="MCC2253235.1"/>
    </source>
</evidence>
<organism evidence="1 2">
    <name type="scientific">Ruminococcus turbiniformis</name>
    <dbReference type="NCBI Taxonomy" id="2881258"/>
    <lineage>
        <taxon>Bacteria</taxon>
        <taxon>Bacillati</taxon>
        <taxon>Bacillota</taxon>
        <taxon>Clostridia</taxon>
        <taxon>Eubacteriales</taxon>
        <taxon>Oscillospiraceae</taxon>
        <taxon>Ruminococcus</taxon>
    </lineage>
</organism>
<accession>A0ABS8FT63</accession>
<dbReference type="EMBL" id="JAJEQX010000002">
    <property type="protein sequence ID" value="MCC2253235.1"/>
    <property type="molecule type" value="Genomic_DNA"/>
</dbReference>
<evidence type="ECO:0000313" key="2">
    <source>
        <dbReference type="Proteomes" id="UP001198151"/>
    </source>
</evidence>